<organism evidence="8">
    <name type="scientific">Notodromas monacha</name>
    <dbReference type="NCBI Taxonomy" id="399045"/>
    <lineage>
        <taxon>Eukaryota</taxon>
        <taxon>Metazoa</taxon>
        <taxon>Ecdysozoa</taxon>
        <taxon>Arthropoda</taxon>
        <taxon>Crustacea</taxon>
        <taxon>Oligostraca</taxon>
        <taxon>Ostracoda</taxon>
        <taxon>Podocopa</taxon>
        <taxon>Podocopida</taxon>
        <taxon>Cypridocopina</taxon>
        <taxon>Cypridoidea</taxon>
        <taxon>Cyprididae</taxon>
        <taxon>Notodromas</taxon>
    </lineage>
</organism>
<keyword evidence="3 6" id="KW-0812">Transmembrane</keyword>
<evidence type="ECO:0000313" key="8">
    <source>
        <dbReference type="EMBL" id="CAD7281897.1"/>
    </source>
</evidence>
<name>A0A7R9BX70_9CRUS</name>
<evidence type="ECO:0000256" key="5">
    <source>
        <dbReference type="ARBA" id="ARBA00023136"/>
    </source>
</evidence>
<evidence type="ECO:0000313" key="9">
    <source>
        <dbReference type="Proteomes" id="UP000678499"/>
    </source>
</evidence>
<evidence type="ECO:0000259" key="7">
    <source>
        <dbReference type="Pfam" id="PF01061"/>
    </source>
</evidence>
<proteinExistence type="predicted"/>
<keyword evidence="2" id="KW-0813">Transport</keyword>
<feature type="transmembrane region" description="Helical" evidence="6">
    <location>
        <begin position="25"/>
        <end position="45"/>
    </location>
</feature>
<evidence type="ECO:0000256" key="1">
    <source>
        <dbReference type="ARBA" id="ARBA00004141"/>
    </source>
</evidence>
<evidence type="ECO:0000256" key="4">
    <source>
        <dbReference type="ARBA" id="ARBA00022989"/>
    </source>
</evidence>
<keyword evidence="9" id="KW-1185">Reference proteome</keyword>
<dbReference type="EMBL" id="CAJPEX010003269">
    <property type="protein sequence ID" value="CAG0922049.1"/>
    <property type="molecule type" value="Genomic_DNA"/>
</dbReference>
<dbReference type="GO" id="GO:0016020">
    <property type="term" value="C:membrane"/>
    <property type="evidence" value="ECO:0007669"/>
    <property type="project" value="UniProtKB-SubCell"/>
</dbReference>
<dbReference type="AlphaFoldDB" id="A0A7R9BX70"/>
<feature type="non-terminal residue" evidence="8">
    <location>
        <position position="1"/>
    </location>
</feature>
<dbReference type="Pfam" id="PF01061">
    <property type="entry name" value="ABC2_membrane"/>
    <property type="match status" value="1"/>
</dbReference>
<feature type="transmembrane region" description="Helical" evidence="6">
    <location>
        <begin position="109"/>
        <end position="132"/>
    </location>
</feature>
<dbReference type="EMBL" id="OA885306">
    <property type="protein sequence ID" value="CAD7281897.1"/>
    <property type="molecule type" value="Genomic_DNA"/>
</dbReference>
<dbReference type="GO" id="GO:0140359">
    <property type="term" value="F:ABC-type transporter activity"/>
    <property type="evidence" value="ECO:0007669"/>
    <property type="project" value="InterPro"/>
</dbReference>
<protein>
    <recommendedName>
        <fullName evidence="7">ABC-2 type transporter transmembrane domain-containing protein</fullName>
    </recommendedName>
</protein>
<evidence type="ECO:0000256" key="6">
    <source>
        <dbReference type="SAM" id="Phobius"/>
    </source>
</evidence>
<reference evidence="8" key="1">
    <citation type="submission" date="2020-11" db="EMBL/GenBank/DDBJ databases">
        <authorList>
            <person name="Tran Van P."/>
        </authorList>
    </citation>
    <scope>NUCLEOTIDE SEQUENCE</scope>
</reference>
<dbReference type="PANTHER" id="PTHR19241">
    <property type="entry name" value="ATP-BINDING CASSETTE TRANSPORTER"/>
    <property type="match status" value="1"/>
</dbReference>
<dbReference type="InterPro" id="IPR013525">
    <property type="entry name" value="ABC2_TM"/>
</dbReference>
<feature type="domain" description="ABC-2 type transporter transmembrane" evidence="7">
    <location>
        <begin position="2"/>
        <end position="75"/>
    </location>
</feature>
<dbReference type="Proteomes" id="UP000678499">
    <property type="component" value="Unassembled WGS sequence"/>
</dbReference>
<evidence type="ECO:0000256" key="2">
    <source>
        <dbReference type="ARBA" id="ARBA00022448"/>
    </source>
</evidence>
<gene>
    <name evidence="8" type="ORF">NMOB1V02_LOCUS9532</name>
</gene>
<sequence>SLLLVSFRAINLGCFLSTASPSIDAATTIAGTLMPVMIMFAGIYANLDSLSPYLSWIQWVSWFRYSTEALMVTQFDGIENITCTAEVQTEYCISTGAQVLEMYSFHADFYAWDLIILLAMYVVFHFMSYLALSRRARKIAA</sequence>
<dbReference type="OrthoDB" id="66620at2759"/>
<evidence type="ECO:0000256" key="3">
    <source>
        <dbReference type="ARBA" id="ARBA00022692"/>
    </source>
</evidence>
<keyword evidence="5 6" id="KW-0472">Membrane</keyword>
<comment type="subcellular location">
    <subcellularLocation>
        <location evidence="1">Membrane</location>
        <topology evidence="1">Multi-pass membrane protein</topology>
    </subcellularLocation>
</comment>
<accession>A0A7R9BX70</accession>
<keyword evidence="4 6" id="KW-1133">Transmembrane helix</keyword>